<keyword evidence="2" id="KW-0812">Transmembrane</keyword>
<dbReference type="AlphaFoldDB" id="A0A0L6UJA3"/>
<accession>A0A0L6UJA3</accession>
<feature type="compositionally biased region" description="Low complexity" evidence="1">
    <location>
        <begin position="459"/>
        <end position="469"/>
    </location>
</feature>
<gene>
    <name evidence="3" type="ORF">VP01_607g2</name>
</gene>
<evidence type="ECO:0000256" key="2">
    <source>
        <dbReference type="SAM" id="Phobius"/>
    </source>
</evidence>
<feature type="transmembrane region" description="Helical" evidence="2">
    <location>
        <begin position="12"/>
        <end position="31"/>
    </location>
</feature>
<dbReference type="Proteomes" id="UP000037035">
    <property type="component" value="Unassembled WGS sequence"/>
</dbReference>
<evidence type="ECO:0000313" key="4">
    <source>
        <dbReference type="Proteomes" id="UP000037035"/>
    </source>
</evidence>
<feature type="region of interest" description="Disordered" evidence="1">
    <location>
        <begin position="419"/>
        <end position="557"/>
    </location>
</feature>
<keyword evidence="4" id="KW-1185">Reference proteome</keyword>
<feature type="region of interest" description="Disordered" evidence="1">
    <location>
        <begin position="212"/>
        <end position="347"/>
    </location>
</feature>
<dbReference type="EMBL" id="LAVV01011363">
    <property type="protein sequence ID" value="KNZ47870.1"/>
    <property type="molecule type" value="Genomic_DNA"/>
</dbReference>
<evidence type="ECO:0000256" key="1">
    <source>
        <dbReference type="SAM" id="MobiDB-lite"/>
    </source>
</evidence>
<protein>
    <submittedName>
        <fullName evidence="3">Uncharacterized protein</fullName>
    </submittedName>
</protein>
<evidence type="ECO:0000313" key="3">
    <source>
        <dbReference type="EMBL" id="KNZ47870.1"/>
    </source>
</evidence>
<feature type="compositionally biased region" description="Polar residues" evidence="1">
    <location>
        <begin position="260"/>
        <end position="271"/>
    </location>
</feature>
<feature type="transmembrane region" description="Helical" evidence="2">
    <location>
        <begin position="103"/>
        <end position="127"/>
    </location>
</feature>
<organism evidence="3 4">
    <name type="scientific">Puccinia sorghi</name>
    <dbReference type="NCBI Taxonomy" id="27349"/>
    <lineage>
        <taxon>Eukaryota</taxon>
        <taxon>Fungi</taxon>
        <taxon>Dikarya</taxon>
        <taxon>Basidiomycota</taxon>
        <taxon>Pucciniomycotina</taxon>
        <taxon>Pucciniomycetes</taxon>
        <taxon>Pucciniales</taxon>
        <taxon>Pucciniaceae</taxon>
        <taxon>Puccinia</taxon>
    </lineage>
</organism>
<proteinExistence type="predicted"/>
<feature type="transmembrane region" description="Helical" evidence="2">
    <location>
        <begin position="147"/>
        <end position="168"/>
    </location>
</feature>
<feature type="compositionally biased region" description="Polar residues" evidence="1">
    <location>
        <begin position="278"/>
        <end position="293"/>
    </location>
</feature>
<dbReference type="OrthoDB" id="2504982at2759"/>
<feature type="transmembrane region" description="Helical" evidence="2">
    <location>
        <begin position="51"/>
        <end position="73"/>
    </location>
</feature>
<keyword evidence="2" id="KW-1133">Transmembrane helix</keyword>
<sequence>MLALASEHAQAVWQNLLLLAYASTIAAIPMGDALLFSFTAKKPLAIGVARAVFVSSLGATLIMVITFAVWLTLESIYPQLHIDHFFYQIIESRIRDKSFYRILLVYVLMESVLMCSTAFVGGFLAYITPFVGEQNQNKTKFTFSSLLMDLPLGLATISFVQALTWCMIKYLDRFRPVSAELLQDQQERMMMMVNNQSGSTFKQNRRVTFNTTSETLIPPRFSDASRTSSTAPILEEQNRDDSDQSITRMASSSSSTTLLPQDSSHNSQSSYKIKEVPTNDSSPSHHPTSQQLPKSYPGVEPPMPQPILNSPAAARTKVNRRPLGPHVKPESYKMPITNSHISQPTPAAMKGVNSGNRFTSGALGRYAWLRNQQGGRECHSLATPAHHGAGVLPYNRGGMLGAKAKPFGATAYQRVSFKSAGKKEGHRQAEEEEQEEEEEEQEGRSSLDSNEFLSMENASSSHEQQSLESQHTRAFVYAQGQTTPTTTVVPLEADVTSEEGTHDDRRSSALAPDPYCDDSNDSSASSSDEQADQWAETQSQLVEEPSDKSRRLRFFGW</sequence>
<name>A0A0L6UJA3_9BASI</name>
<feature type="compositionally biased region" description="Acidic residues" evidence="1">
    <location>
        <begin position="430"/>
        <end position="441"/>
    </location>
</feature>
<feature type="compositionally biased region" description="Polar residues" evidence="1">
    <location>
        <begin position="444"/>
        <end position="458"/>
    </location>
</feature>
<reference evidence="3 4" key="1">
    <citation type="submission" date="2015-08" db="EMBL/GenBank/DDBJ databases">
        <title>Next Generation Sequencing and Analysis of the Genome of Puccinia sorghi L Schw, the Causal Agent of Maize Common Rust.</title>
        <authorList>
            <person name="Rochi L."/>
            <person name="Burguener G."/>
            <person name="Darino M."/>
            <person name="Turjanski A."/>
            <person name="Kreff E."/>
            <person name="Dieguez M.J."/>
            <person name="Sacco F."/>
        </authorList>
    </citation>
    <scope>NUCLEOTIDE SEQUENCE [LARGE SCALE GENOMIC DNA]</scope>
    <source>
        <strain evidence="3 4">RO10H11247</strain>
    </source>
</reference>
<feature type="compositionally biased region" description="Polar residues" evidence="1">
    <location>
        <begin position="336"/>
        <end position="345"/>
    </location>
</feature>
<keyword evidence="2" id="KW-0472">Membrane</keyword>
<dbReference type="VEuPathDB" id="FungiDB:VP01_607g2"/>
<comment type="caution">
    <text evidence="3">The sequence shown here is derived from an EMBL/GenBank/DDBJ whole genome shotgun (WGS) entry which is preliminary data.</text>
</comment>